<dbReference type="OrthoDB" id="9806388at2"/>
<gene>
    <name evidence="2" type="ORF">FCL40_09280</name>
</gene>
<dbReference type="AlphaFoldDB" id="A0A4U1BDY2"/>
<accession>A0A4U1BDY2</accession>
<proteinExistence type="predicted"/>
<evidence type="ECO:0000313" key="3">
    <source>
        <dbReference type="Proteomes" id="UP000305674"/>
    </source>
</evidence>
<dbReference type="EMBL" id="SWCI01000005">
    <property type="protein sequence ID" value="TKB48827.1"/>
    <property type="molecule type" value="Genomic_DNA"/>
</dbReference>
<name>A0A4U1BDY2_9GAMM</name>
<keyword evidence="3" id="KW-1185">Reference proteome</keyword>
<dbReference type="InterPro" id="IPR000994">
    <property type="entry name" value="Pept_M24"/>
</dbReference>
<dbReference type="InterPro" id="IPR036005">
    <property type="entry name" value="Creatinase/aminopeptidase-like"/>
</dbReference>
<dbReference type="Pfam" id="PF00557">
    <property type="entry name" value="Peptidase_M24"/>
    <property type="match status" value="1"/>
</dbReference>
<dbReference type="Gene3D" id="3.90.230.10">
    <property type="entry name" value="Creatinase/methionine aminopeptidase superfamily"/>
    <property type="match status" value="1"/>
</dbReference>
<dbReference type="RefSeq" id="WP_136853021.1">
    <property type="nucleotide sequence ID" value="NZ_SWCI01000005.1"/>
</dbReference>
<evidence type="ECO:0000259" key="1">
    <source>
        <dbReference type="Pfam" id="PF00557"/>
    </source>
</evidence>
<dbReference type="SUPFAM" id="SSF55920">
    <property type="entry name" value="Creatinase/aminopeptidase"/>
    <property type="match status" value="1"/>
</dbReference>
<dbReference type="Proteomes" id="UP000305674">
    <property type="component" value="Unassembled WGS sequence"/>
</dbReference>
<evidence type="ECO:0000313" key="2">
    <source>
        <dbReference type="EMBL" id="TKB48827.1"/>
    </source>
</evidence>
<sequence length="62" mass="7058">MARELPKPFSVRKAGHWLRSDVHDVGHYHAPEGDWLRLKPGMVLTITPGLYVGKEDLRVAPR</sequence>
<protein>
    <submittedName>
        <fullName evidence="2">M24 family metallopeptidase</fullName>
    </submittedName>
</protein>
<reference evidence="2 3" key="1">
    <citation type="submission" date="2019-04" db="EMBL/GenBank/DDBJ databases">
        <authorList>
            <person name="Hwang J.C."/>
        </authorList>
    </citation>
    <scope>NUCLEOTIDE SEQUENCE [LARGE SCALE GENOMIC DNA]</scope>
    <source>
        <strain evidence="2 3">IMCC35001</strain>
    </source>
</reference>
<comment type="caution">
    <text evidence="2">The sequence shown here is derived from an EMBL/GenBank/DDBJ whole genome shotgun (WGS) entry which is preliminary data.</text>
</comment>
<feature type="domain" description="Peptidase M24" evidence="1">
    <location>
        <begin position="11"/>
        <end position="52"/>
    </location>
</feature>
<organism evidence="2 3">
    <name type="scientific">Ferrimonas sediminicola</name>
    <dbReference type="NCBI Taxonomy" id="2569538"/>
    <lineage>
        <taxon>Bacteria</taxon>
        <taxon>Pseudomonadati</taxon>
        <taxon>Pseudomonadota</taxon>
        <taxon>Gammaproteobacteria</taxon>
        <taxon>Alteromonadales</taxon>
        <taxon>Ferrimonadaceae</taxon>
        <taxon>Ferrimonas</taxon>
    </lineage>
</organism>